<dbReference type="CDD" id="cd07043">
    <property type="entry name" value="STAS_anti-anti-sigma_factors"/>
    <property type="match status" value="1"/>
</dbReference>
<evidence type="ECO:0000259" key="1">
    <source>
        <dbReference type="PROSITE" id="PS50801"/>
    </source>
</evidence>
<sequence>MTRLNWDLIQNNDKIALRFSGELSRNTLLALWQQRASFLSEAKLNQSVIEWDLTGVTKIDSAGFALLCDFLYDSKKLPNKMVRLVNPPQQLLTLADLVNLSDWIAAFTDHHYNGNPNGTARN</sequence>
<dbReference type="PANTHER" id="PTHR35849:SF1">
    <property type="entry name" value="INTERMEMBRANE PHOSPHOLIPID TRANSPORT SYSTEM BINDING PROTEIN MLAB"/>
    <property type="match status" value="1"/>
</dbReference>
<dbReference type="AlphaFoldDB" id="A0A4S2Q1F9"/>
<dbReference type="InterPro" id="IPR036513">
    <property type="entry name" value="STAS_dom_sf"/>
</dbReference>
<evidence type="ECO:0000313" key="3">
    <source>
        <dbReference type="Proteomes" id="UP000306758"/>
    </source>
</evidence>
<reference evidence="2 3" key="1">
    <citation type="journal article" date="2019" name="Vet. Microbiol.">
        <title>Development of multi locus sequence typing (MLST) of Rodentibacter pneumotropicus.</title>
        <authorList>
            <person name="Adhikary S."/>
            <person name="Bisgaard M."/>
            <person name="Boot R."/>
            <person name="Benga L."/>
            <person name="Nicklas W."/>
            <person name="Christensen H."/>
        </authorList>
    </citation>
    <scope>NUCLEOTIDE SEQUENCE [LARGE SCALE GENOMIC DNA]</scope>
    <source>
        <strain evidence="2 3">Ac84</strain>
    </source>
</reference>
<dbReference type="EMBL" id="QXNI01000025">
    <property type="protein sequence ID" value="THA09815.1"/>
    <property type="molecule type" value="Genomic_DNA"/>
</dbReference>
<dbReference type="InterPro" id="IPR052746">
    <property type="entry name" value="MlaB_ABC_Transporter"/>
</dbReference>
<organism evidence="2 3">
    <name type="scientific">Rodentibacter pneumotropicus</name>
    <dbReference type="NCBI Taxonomy" id="758"/>
    <lineage>
        <taxon>Bacteria</taxon>
        <taxon>Pseudomonadati</taxon>
        <taxon>Pseudomonadota</taxon>
        <taxon>Gammaproteobacteria</taxon>
        <taxon>Pasteurellales</taxon>
        <taxon>Pasteurellaceae</taxon>
        <taxon>Rodentibacter</taxon>
    </lineage>
</organism>
<dbReference type="InterPro" id="IPR058548">
    <property type="entry name" value="MlaB-like_STAS"/>
</dbReference>
<accession>A0A4S2Q1F9</accession>
<name>A0A4S2Q1F9_9PAST</name>
<dbReference type="Proteomes" id="UP000306758">
    <property type="component" value="Unassembled WGS sequence"/>
</dbReference>
<dbReference type="Gene3D" id="3.30.750.24">
    <property type="entry name" value="STAS domain"/>
    <property type="match status" value="1"/>
</dbReference>
<dbReference type="InterPro" id="IPR002645">
    <property type="entry name" value="STAS_dom"/>
</dbReference>
<evidence type="ECO:0000313" key="2">
    <source>
        <dbReference type="EMBL" id="THA09815.1"/>
    </source>
</evidence>
<proteinExistence type="predicted"/>
<dbReference type="PANTHER" id="PTHR35849">
    <property type="entry name" value="BLR2341 PROTEIN"/>
    <property type="match status" value="1"/>
</dbReference>
<dbReference type="SUPFAM" id="SSF52091">
    <property type="entry name" value="SpoIIaa-like"/>
    <property type="match status" value="1"/>
</dbReference>
<gene>
    <name evidence="2" type="ORF">D3M78_04895</name>
</gene>
<dbReference type="PROSITE" id="PS50801">
    <property type="entry name" value="STAS"/>
    <property type="match status" value="1"/>
</dbReference>
<feature type="domain" description="STAS" evidence="1">
    <location>
        <begin position="4"/>
        <end position="102"/>
    </location>
</feature>
<comment type="caution">
    <text evidence="2">The sequence shown here is derived from an EMBL/GenBank/DDBJ whole genome shotgun (WGS) entry which is preliminary data.</text>
</comment>
<dbReference type="RefSeq" id="WP_136123364.1">
    <property type="nucleotide sequence ID" value="NZ_JAQOLQ010000002.1"/>
</dbReference>
<protein>
    <submittedName>
        <fullName evidence="2">STAS domain-containing protein</fullName>
    </submittedName>
</protein>
<dbReference type="Pfam" id="PF13466">
    <property type="entry name" value="STAS_2"/>
    <property type="match status" value="1"/>
</dbReference>